<comment type="caution">
    <text evidence="2">The sequence shown here is derived from an EMBL/GenBank/DDBJ whole genome shotgun (WGS) entry which is preliminary data.</text>
</comment>
<keyword evidence="3" id="KW-1185">Reference proteome</keyword>
<feature type="transmembrane region" description="Helical" evidence="1">
    <location>
        <begin position="286"/>
        <end position="304"/>
    </location>
</feature>
<evidence type="ECO:0000256" key="1">
    <source>
        <dbReference type="SAM" id="Phobius"/>
    </source>
</evidence>
<dbReference type="Proteomes" id="UP000023152">
    <property type="component" value="Unassembled WGS sequence"/>
</dbReference>
<dbReference type="EMBL" id="ASPP01005227">
    <property type="protein sequence ID" value="ETO30932.1"/>
    <property type="molecule type" value="Genomic_DNA"/>
</dbReference>
<feature type="transmembrane region" description="Helical" evidence="1">
    <location>
        <begin position="324"/>
        <end position="342"/>
    </location>
</feature>
<reference evidence="2 3" key="1">
    <citation type="journal article" date="2013" name="Curr. Biol.">
        <title>The Genome of the Foraminiferan Reticulomyxa filosa.</title>
        <authorList>
            <person name="Glockner G."/>
            <person name="Hulsmann N."/>
            <person name="Schleicher M."/>
            <person name="Noegel A.A."/>
            <person name="Eichinger L."/>
            <person name="Gallinger C."/>
            <person name="Pawlowski J."/>
            <person name="Sierra R."/>
            <person name="Euteneuer U."/>
            <person name="Pillet L."/>
            <person name="Moustafa A."/>
            <person name="Platzer M."/>
            <person name="Groth M."/>
            <person name="Szafranski K."/>
            <person name="Schliwa M."/>
        </authorList>
    </citation>
    <scope>NUCLEOTIDE SEQUENCE [LARGE SCALE GENOMIC DNA]</scope>
</reference>
<accession>X6P087</accession>
<feature type="transmembrane region" description="Helical" evidence="1">
    <location>
        <begin position="138"/>
        <end position="158"/>
    </location>
</feature>
<keyword evidence="1" id="KW-0472">Membrane</keyword>
<name>X6P087_RETFI</name>
<feature type="transmembrane region" description="Helical" evidence="1">
    <location>
        <begin position="23"/>
        <end position="46"/>
    </location>
</feature>
<feature type="transmembrane region" description="Helical" evidence="1">
    <location>
        <begin position="107"/>
        <end position="126"/>
    </location>
</feature>
<dbReference type="Pfam" id="PF18948">
    <property type="entry name" value="DUF5692"/>
    <property type="match status" value="1"/>
</dbReference>
<evidence type="ECO:0000313" key="2">
    <source>
        <dbReference type="EMBL" id="ETO30932.1"/>
    </source>
</evidence>
<organism evidence="2 3">
    <name type="scientific">Reticulomyxa filosa</name>
    <dbReference type="NCBI Taxonomy" id="46433"/>
    <lineage>
        <taxon>Eukaryota</taxon>
        <taxon>Sar</taxon>
        <taxon>Rhizaria</taxon>
        <taxon>Retaria</taxon>
        <taxon>Foraminifera</taxon>
        <taxon>Monothalamids</taxon>
        <taxon>Reticulomyxidae</taxon>
        <taxon>Reticulomyxa</taxon>
    </lineage>
</organism>
<evidence type="ECO:0008006" key="4">
    <source>
        <dbReference type="Google" id="ProtNLM"/>
    </source>
</evidence>
<gene>
    <name evidence="2" type="ORF">RFI_06190</name>
</gene>
<keyword evidence="1" id="KW-1133">Transmembrane helix</keyword>
<evidence type="ECO:0000313" key="3">
    <source>
        <dbReference type="Proteomes" id="UP000023152"/>
    </source>
</evidence>
<sequence>MNQLILHNVRSINFQMFLPYLKVSVKFICLICLFFFFVEIYVNGYYIQKELNKNLKNIELLNSKFGHCQQFSTNSIMNPVIQVGLWMIPLEIISSGIVAELARRSKLVHCIVMFVLPSCLAPYWWFYTIDKGDQFIIAKVYSVTCLGGISIYLHRWILNVDLKKKWTKERFGWWRWAEAAFAYMSLFMNISEAVVRDFVQRRYVNAITGIFLLLGQTFDDDMLQPASEGPTYDALWDLTYDHIYPVAYTLWNHVFCYGSYHHLGVFHLASPCLLSWWNGWNMFMMYRAYALSFALQIMLSHKNGSSWFFWDKQTYYNLYYNDTYYSYFQWVALGYVIFGLLLHQFQLYRQDTEKGHEKRIMSPFQWLLRAFRVPRKTKKD</sequence>
<protein>
    <recommendedName>
        <fullName evidence="4">Transmembrane protein</fullName>
    </recommendedName>
</protein>
<proteinExistence type="predicted"/>
<keyword evidence="1" id="KW-0812">Transmembrane</keyword>
<dbReference type="AlphaFoldDB" id="X6P087"/>
<dbReference type="InterPro" id="IPR043747">
    <property type="entry name" value="DUF5692"/>
</dbReference>